<accession>A0A8H7RZY6</accession>
<dbReference type="EMBL" id="JAEPRB010000148">
    <property type="protein sequence ID" value="KAG2220226.1"/>
    <property type="molecule type" value="Genomic_DNA"/>
</dbReference>
<organism evidence="1 2">
    <name type="scientific">Circinella minor</name>
    <dbReference type="NCBI Taxonomy" id="1195481"/>
    <lineage>
        <taxon>Eukaryota</taxon>
        <taxon>Fungi</taxon>
        <taxon>Fungi incertae sedis</taxon>
        <taxon>Mucoromycota</taxon>
        <taxon>Mucoromycotina</taxon>
        <taxon>Mucoromycetes</taxon>
        <taxon>Mucorales</taxon>
        <taxon>Lichtheimiaceae</taxon>
        <taxon>Circinella</taxon>
    </lineage>
</organism>
<reference evidence="1 2" key="1">
    <citation type="submission" date="2020-12" db="EMBL/GenBank/DDBJ databases">
        <title>Metabolic potential, ecology and presence of endohyphal bacteria is reflected in genomic diversity of Mucoromycotina.</title>
        <authorList>
            <person name="Muszewska A."/>
            <person name="Okrasinska A."/>
            <person name="Steczkiewicz K."/>
            <person name="Drgas O."/>
            <person name="Orlowska M."/>
            <person name="Perlinska-Lenart U."/>
            <person name="Aleksandrzak-Piekarczyk T."/>
            <person name="Szatraj K."/>
            <person name="Zielenkiewicz U."/>
            <person name="Pilsyk S."/>
            <person name="Malc E."/>
            <person name="Mieczkowski P."/>
            <person name="Kruszewska J.S."/>
            <person name="Biernat P."/>
            <person name="Pawlowska J."/>
        </authorList>
    </citation>
    <scope>NUCLEOTIDE SEQUENCE [LARGE SCALE GENOMIC DNA]</scope>
    <source>
        <strain evidence="1 2">CBS 142.35</strain>
    </source>
</reference>
<evidence type="ECO:0000313" key="1">
    <source>
        <dbReference type="EMBL" id="KAG2220226.1"/>
    </source>
</evidence>
<dbReference type="Proteomes" id="UP000646827">
    <property type="component" value="Unassembled WGS sequence"/>
</dbReference>
<evidence type="ECO:0000313" key="2">
    <source>
        <dbReference type="Proteomes" id="UP000646827"/>
    </source>
</evidence>
<name>A0A8H7RZY6_9FUNG</name>
<protein>
    <submittedName>
        <fullName evidence="1">Uncharacterized protein</fullName>
    </submittedName>
</protein>
<dbReference type="OrthoDB" id="2294280at2759"/>
<dbReference type="AlphaFoldDB" id="A0A8H7RZY6"/>
<keyword evidence="2" id="KW-1185">Reference proteome</keyword>
<sequence>MNNTIEEIVNKTDYQTVSEAYDDVQDYARQQGFAIIKRHSNQRACTFACCHTGSKQNYYNKNEEPR</sequence>
<comment type="caution">
    <text evidence="1">The sequence shown here is derived from an EMBL/GenBank/DDBJ whole genome shotgun (WGS) entry which is preliminary data.</text>
</comment>
<gene>
    <name evidence="1" type="ORF">INT45_002818</name>
</gene>
<proteinExistence type="predicted"/>